<dbReference type="SMART" id="SM00456">
    <property type="entry name" value="WW"/>
    <property type="match status" value="3"/>
</dbReference>
<dbReference type="SUPFAM" id="SSF56204">
    <property type="entry name" value="Hect, E3 ligase catalytic domain"/>
    <property type="match status" value="1"/>
</dbReference>
<feature type="compositionally biased region" description="Polar residues" evidence="11">
    <location>
        <begin position="189"/>
        <end position="202"/>
    </location>
</feature>
<feature type="domain" description="WW" evidence="13">
    <location>
        <begin position="401"/>
        <end position="434"/>
    </location>
</feature>
<dbReference type="PANTHER" id="PTHR11254">
    <property type="entry name" value="HECT DOMAIN UBIQUITIN-PROTEIN LIGASE"/>
    <property type="match status" value="1"/>
</dbReference>
<dbReference type="AlphaFoldDB" id="A0AAD9FWZ2"/>
<dbReference type="FunFam" id="2.60.40.150:FF:000156">
    <property type="entry name" value="E3 ubiquitin-protein ligase"/>
    <property type="match status" value="1"/>
</dbReference>
<dbReference type="CDD" id="cd00078">
    <property type="entry name" value="HECTc"/>
    <property type="match status" value="1"/>
</dbReference>
<dbReference type="Gene3D" id="3.30.2160.10">
    <property type="entry name" value="Hect, E3 ligase catalytic domain"/>
    <property type="match status" value="1"/>
</dbReference>
<feature type="compositionally biased region" description="Polar residues" evidence="11">
    <location>
        <begin position="137"/>
        <end position="175"/>
    </location>
</feature>
<dbReference type="PROSITE" id="PS50020">
    <property type="entry name" value="WW_DOMAIN_2"/>
    <property type="match status" value="3"/>
</dbReference>
<dbReference type="CDD" id="cd00201">
    <property type="entry name" value="WW"/>
    <property type="match status" value="3"/>
</dbReference>
<dbReference type="GO" id="GO:0006886">
    <property type="term" value="P:intracellular protein transport"/>
    <property type="evidence" value="ECO:0007669"/>
    <property type="project" value="UniProtKB-ARBA"/>
</dbReference>
<dbReference type="Gene3D" id="2.20.70.10">
    <property type="match status" value="2"/>
</dbReference>
<dbReference type="PROSITE" id="PS50237">
    <property type="entry name" value="HECT"/>
    <property type="match status" value="1"/>
</dbReference>
<keyword evidence="16" id="KW-1185">Reference proteome</keyword>
<dbReference type="InterPro" id="IPR050409">
    <property type="entry name" value="E3_ubiq-protein_ligase"/>
</dbReference>
<dbReference type="Proteomes" id="UP001182556">
    <property type="component" value="Unassembled WGS sequence"/>
</dbReference>
<evidence type="ECO:0000256" key="2">
    <source>
        <dbReference type="ARBA" id="ARBA00004496"/>
    </source>
</evidence>
<dbReference type="PANTHER" id="PTHR11254:SF440">
    <property type="entry name" value="E3 UBIQUITIN-PROTEIN LIGASE NEDD-4"/>
    <property type="match status" value="1"/>
</dbReference>
<feature type="domain" description="WW" evidence="13">
    <location>
        <begin position="249"/>
        <end position="282"/>
    </location>
</feature>
<feature type="region of interest" description="Disordered" evidence="11">
    <location>
        <begin position="137"/>
        <end position="255"/>
    </location>
</feature>
<comment type="caution">
    <text evidence="15">The sequence shown here is derived from an EMBL/GenBank/DDBJ whole genome shotgun (WGS) entry which is preliminary data.</text>
</comment>
<evidence type="ECO:0000313" key="16">
    <source>
        <dbReference type="Proteomes" id="UP001182556"/>
    </source>
</evidence>
<dbReference type="Gene3D" id="3.90.1750.10">
    <property type="entry name" value="Hect, E3 ligase catalytic domains"/>
    <property type="match status" value="1"/>
</dbReference>
<comment type="catalytic activity">
    <reaction evidence="1 8">
        <text>S-ubiquitinyl-[E2 ubiquitin-conjugating enzyme]-L-cysteine + [acceptor protein]-L-lysine = [E2 ubiquitin-conjugating enzyme]-L-cysteine + N(6)-ubiquitinyl-[acceptor protein]-L-lysine.</text>
        <dbReference type="EC" id="2.3.2.26"/>
    </reaction>
</comment>
<dbReference type="FunFam" id="3.30.2160.10:FF:000001">
    <property type="entry name" value="E3 ubiquitin-protein ligase NEDD4-like"/>
    <property type="match status" value="1"/>
</dbReference>
<feature type="compositionally biased region" description="Low complexity" evidence="11">
    <location>
        <begin position="283"/>
        <end position="295"/>
    </location>
</feature>
<dbReference type="FunFam" id="3.30.2410.10:FF:000001">
    <property type="entry name" value="E3 ubiquitin-protein ligase NEDD4-like"/>
    <property type="match status" value="1"/>
</dbReference>
<dbReference type="SUPFAM" id="SSF49562">
    <property type="entry name" value="C2 domain (Calcium/lipid-binding domain, CaLB)"/>
    <property type="match status" value="1"/>
</dbReference>
<evidence type="ECO:0000259" key="12">
    <source>
        <dbReference type="PROSITE" id="PS50004"/>
    </source>
</evidence>
<dbReference type="GO" id="GO:0005737">
    <property type="term" value="C:cytoplasm"/>
    <property type="evidence" value="ECO:0007669"/>
    <property type="project" value="UniProtKB-SubCell"/>
</dbReference>
<dbReference type="FunFam" id="2.20.70.10:FF:000017">
    <property type="entry name" value="E3 ubiquitin-protein ligase"/>
    <property type="match status" value="1"/>
</dbReference>
<dbReference type="SUPFAM" id="SSF51045">
    <property type="entry name" value="WW domain"/>
    <property type="match status" value="3"/>
</dbReference>
<feature type="compositionally biased region" description="Polar residues" evidence="11">
    <location>
        <begin position="226"/>
        <end position="238"/>
    </location>
</feature>
<dbReference type="Gene3D" id="3.30.2410.10">
    <property type="entry name" value="Hect, E3 ligase catalytic domain"/>
    <property type="match status" value="1"/>
</dbReference>
<evidence type="ECO:0000256" key="7">
    <source>
        <dbReference type="ARBA" id="ARBA00022786"/>
    </source>
</evidence>
<dbReference type="InterPro" id="IPR036020">
    <property type="entry name" value="WW_dom_sf"/>
</dbReference>
<proteinExistence type="predicted"/>
<organism evidence="15 16">
    <name type="scientific">Papiliotrema laurentii</name>
    <name type="common">Cryptococcus laurentii</name>
    <dbReference type="NCBI Taxonomy" id="5418"/>
    <lineage>
        <taxon>Eukaryota</taxon>
        <taxon>Fungi</taxon>
        <taxon>Dikarya</taxon>
        <taxon>Basidiomycota</taxon>
        <taxon>Agaricomycotina</taxon>
        <taxon>Tremellomycetes</taxon>
        <taxon>Tremellales</taxon>
        <taxon>Rhynchogastremaceae</taxon>
        <taxon>Papiliotrema</taxon>
    </lineage>
</organism>
<feature type="compositionally biased region" description="Polar residues" evidence="11">
    <location>
        <begin position="273"/>
        <end position="282"/>
    </location>
</feature>
<dbReference type="Gene3D" id="2.60.40.150">
    <property type="entry name" value="C2 domain"/>
    <property type="match status" value="1"/>
</dbReference>
<dbReference type="GO" id="GO:0061630">
    <property type="term" value="F:ubiquitin protein ligase activity"/>
    <property type="evidence" value="ECO:0007669"/>
    <property type="project" value="UniProtKB-EC"/>
</dbReference>
<comment type="pathway">
    <text evidence="3 8">Protein modification; protein ubiquitination.</text>
</comment>
<feature type="region of interest" description="Disordered" evidence="11">
    <location>
        <begin position="273"/>
        <end position="302"/>
    </location>
</feature>
<evidence type="ECO:0000256" key="3">
    <source>
        <dbReference type="ARBA" id="ARBA00004906"/>
    </source>
</evidence>
<dbReference type="GO" id="GO:0007034">
    <property type="term" value="P:vacuolar transport"/>
    <property type="evidence" value="ECO:0007669"/>
    <property type="project" value="UniProtKB-ARBA"/>
</dbReference>
<dbReference type="PROSITE" id="PS01159">
    <property type="entry name" value="WW_DOMAIN_1"/>
    <property type="match status" value="3"/>
</dbReference>
<sequence length="823" mass="92165">MQANRANLARKIRITVVAADSLIKRDLLRLPDPFAIVTVDGEQMHTTSVIKRTLHPYWNENFDITVKDSSVVAVQIFDQKKFKRKSDQGFLGVINVKVSDVLDLELGGQEMLTRELKRGTDSAAVNGKLIIYLSTQTNTPISNPGPSTAASSTPQQANTNGTNSAPGSRPTSQVRPNGEADGTPLGGPENQSPIITSPSTAVPQPINPNASAAASSGAPTVAPTTQAASTGQQGNQPGHQFDSHSDQLGPLPSGWERRIDHLGRQYYVDHNTRSTTWNRPSDNQSSNTASQANSTGEARARHNQRTLADDMLDVQPQGTGTVTPTQGAGLPGATGNATTAGNGPLPAGWEQRFTPEGRPYFVDHNTRTTTWVDPRRQQLIRVIAPGQGNLSVQPQTVSQLGPLPSGWEMRLTSTARVYFVDHNTKTTTWDDPRLPSSLDTNVPQYKRDFRRKLIYFRSQPALRSNTGQCHIKVSRDNIFEGSYTEIMRQSPSDLKKRLMIKFEGEDGLDYGGLSREFFFLLSHEMFNPFYCLFEYSAHDNYTLQINPNSGVNPEHLNYFKFIGRVVGLGIFHRRFLDAYFIVSFYKMILKKKISLSDLESVDAGLHRGMTWMLENDITDVIEDTFSISEEHFGELVTVDLKENGRNIEVTEENKKEYVDLVTEYRISRRVSEQFEAFMSGFNELIPQELINVFDERELELLIGGMSEIDVDDWQKHTDYRGYNPTDEVVEWFWKIVKGWPAERKARLLQFTTGTSRLPVNGFKDLQGSDGPRRFTVEKVLQSESLPKAHTCFNRIDLPQYATYEMLEQKLTIAVEETLGFGAE</sequence>
<dbReference type="PIRSF" id="PIRSF001569">
    <property type="entry name" value="E3_ub_ligase_SMURF1"/>
    <property type="match status" value="1"/>
</dbReference>
<keyword evidence="5 8" id="KW-0808">Transferase</keyword>
<dbReference type="Pfam" id="PF00168">
    <property type="entry name" value="C2"/>
    <property type="match status" value="1"/>
</dbReference>
<dbReference type="GO" id="GO:0006511">
    <property type="term" value="P:ubiquitin-dependent protein catabolic process"/>
    <property type="evidence" value="ECO:0007669"/>
    <property type="project" value="InterPro"/>
</dbReference>
<evidence type="ECO:0000256" key="4">
    <source>
        <dbReference type="ARBA" id="ARBA00022490"/>
    </source>
</evidence>
<dbReference type="Pfam" id="PF00632">
    <property type="entry name" value="HECT"/>
    <property type="match status" value="1"/>
</dbReference>
<dbReference type="FunFam" id="2.20.70.10:FF:000077">
    <property type="entry name" value="E3 ubiquitin-protein ligase"/>
    <property type="match status" value="1"/>
</dbReference>
<feature type="compositionally biased region" description="Low complexity" evidence="11">
    <location>
        <begin position="208"/>
        <end position="225"/>
    </location>
</feature>
<evidence type="ECO:0000256" key="11">
    <source>
        <dbReference type="SAM" id="MobiDB-lite"/>
    </source>
</evidence>
<name>A0AAD9FWZ2_PAPLA</name>
<feature type="domain" description="WW" evidence="13">
    <location>
        <begin position="343"/>
        <end position="376"/>
    </location>
</feature>
<dbReference type="EC" id="2.3.2.26" evidence="8"/>
<dbReference type="InterPro" id="IPR000569">
    <property type="entry name" value="HECT_dom"/>
</dbReference>
<evidence type="ECO:0000256" key="8">
    <source>
        <dbReference type="PIRNR" id="PIRNR001569"/>
    </source>
</evidence>
<dbReference type="CDD" id="cd08382">
    <property type="entry name" value="C2_Smurf-like"/>
    <property type="match status" value="1"/>
</dbReference>
<keyword evidence="7 8" id="KW-0833">Ubl conjugation pathway</keyword>
<dbReference type="EMBL" id="JAODAN010000001">
    <property type="protein sequence ID" value="KAK1927826.1"/>
    <property type="molecule type" value="Genomic_DNA"/>
</dbReference>
<evidence type="ECO:0000256" key="1">
    <source>
        <dbReference type="ARBA" id="ARBA00000885"/>
    </source>
</evidence>
<evidence type="ECO:0000313" key="15">
    <source>
        <dbReference type="EMBL" id="KAK1927826.1"/>
    </source>
</evidence>
<dbReference type="PROSITE" id="PS50004">
    <property type="entry name" value="C2"/>
    <property type="match status" value="1"/>
</dbReference>
<evidence type="ECO:0000259" key="14">
    <source>
        <dbReference type="PROSITE" id="PS50237"/>
    </source>
</evidence>
<dbReference type="InterPro" id="IPR000008">
    <property type="entry name" value="C2_dom"/>
</dbReference>
<comment type="subcellular location">
    <subcellularLocation>
        <location evidence="2">Cytoplasm</location>
    </subcellularLocation>
</comment>
<evidence type="ECO:0000256" key="10">
    <source>
        <dbReference type="PROSITE-ProRule" id="PRU00104"/>
    </source>
</evidence>
<dbReference type="FunFam" id="2.20.70.10:FF:000011">
    <property type="entry name" value="E3 ubiquitin-protein ligase"/>
    <property type="match status" value="1"/>
</dbReference>
<dbReference type="GO" id="GO:0072666">
    <property type="term" value="P:establishment of protein localization to vacuole"/>
    <property type="evidence" value="ECO:0007669"/>
    <property type="project" value="UniProtKB-ARBA"/>
</dbReference>
<evidence type="ECO:0000256" key="6">
    <source>
        <dbReference type="ARBA" id="ARBA00022737"/>
    </source>
</evidence>
<dbReference type="InterPro" id="IPR024928">
    <property type="entry name" value="E3_ub_ligase_SMURF1"/>
</dbReference>
<dbReference type="InterPro" id="IPR035983">
    <property type="entry name" value="Hect_E3_ubiquitin_ligase"/>
</dbReference>
<feature type="domain" description="HECT" evidence="14">
    <location>
        <begin position="490"/>
        <end position="823"/>
    </location>
</feature>
<gene>
    <name evidence="15" type="ORF">DB88DRAFT_479396</name>
</gene>
<dbReference type="InterPro" id="IPR035892">
    <property type="entry name" value="C2_domain_sf"/>
</dbReference>
<protein>
    <recommendedName>
        <fullName evidence="8">E3 ubiquitin-protein ligase</fullName>
        <ecNumber evidence="8">2.3.2.26</ecNumber>
    </recommendedName>
</protein>
<dbReference type="GO" id="GO:0016567">
    <property type="term" value="P:protein ubiquitination"/>
    <property type="evidence" value="ECO:0007669"/>
    <property type="project" value="TreeGrafter"/>
</dbReference>
<evidence type="ECO:0000256" key="9">
    <source>
        <dbReference type="PIRSR" id="PIRSR001569-1"/>
    </source>
</evidence>
<evidence type="ECO:0000256" key="5">
    <source>
        <dbReference type="ARBA" id="ARBA00022679"/>
    </source>
</evidence>
<keyword evidence="6" id="KW-0677">Repeat</keyword>
<reference evidence="15" key="1">
    <citation type="submission" date="2023-02" db="EMBL/GenBank/DDBJ databases">
        <title>Identification and recombinant expression of a fungal hydrolase from Papiliotrema laurentii that hydrolyzes apple cutin and clears colloidal polyester polyurethane.</title>
        <authorList>
            <consortium name="DOE Joint Genome Institute"/>
            <person name="Roman V.A."/>
            <person name="Bojanowski C."/>
            <person name="Crable B.R."/>
            <person name="Wagner D.N."/>
            <person name="Hung C.S."/>
            <person name="Nadeau L.J."/>
            <person name="Schratz L."/>
            <person name="Haridas S."/>
            <person name="Pangilinan J."/>
            <person name="Lipzen A."/>
            <person name="Na H."/>
            <person name="Yan M."/>
            <person name="Ng V."/>
            <person name="Grigoriev I.V."/>
            <person name="Spatafora J.W."/>
            <person name="Barlow D."/>
            <person name="Biffinger J."/>
            <person name="Kelley-Loughnane N."/>
            <person name="Varaljay V.A."/>
            <person name="Crookes-Goodson W.J."/>
        </authorList>
    </citation>
    <scope>NUCLEOTIDE SEQUENCE</scope>
    <source>
        <strain evidence="15">5307AH</strain>
    </source>
</reference>
<evidence type="ECO:0000259" key="13">
    <source>
        <dbReference type="PROSITE" id="PS50020"/>
    </source>
</evidence>
<accession>A0AAD9FWZ2</accession>
<dbReference type="FunFam" id="3.90.1750.10:FF:000005">
    <property type="entry name" value="E3 ubiquitin-protein ligase"/>
    <property type="match status" value="1"/>
</dbReference>
<keyword evidence="4" id="KW-0963">Cytoplasm</keyword>
<dbReference type="InterPro" id="IPR001202">
    <property type="entry name" value="WW_dom"/>
</dbReference>
<dbReference type="SMART" id="SM00239">
    <property type="entry name" value="C2"/>
    <property type="match status" value="1"/>
</dbReference>
<dbReference type="SMART" id="SM00119">
    <property type="entry name" value="HECTc"/>
    <property type="match status" value="1"/>
</dbReference>
<feature type="active site" description="Glycyl thioester intermediate" evidence="9 10">
    <location>
        <position position="791"/>
    </location>
</feature>
<feature type="domain" description="C2" evidence="12">
    <location>
        <begin position="1"/>
        <end position="114"/>
    </location>
</feature>
<dbReference type="Pfam" id="PF00397">
    <property type="entry name" value="WW"/>
    <property type="match status" value="3"/>
</dbReference>